<proteinExistence type="predicted"/>
<feature type="domain" description="Hemerythrin-like" evidence="1">
    <location>
        <begin position="39"/>
        <end position="159"/>
    </location>
</feature>
<dbReference type="AlphaFoldDB" id="A0A067N090"/>
<dbReference type="InterPro" id="IPR012312">
    <property type="entry name" value="Hemerythrin-like"/>
</dbReference>
<dbReference type="InterPro" id="IPR053206">
    <property type="entry name" value="Dimeric_xanthone_biosynth"/>
</dbReference>
<sequence length="256" mass="29629">MTVTIRWADGPWPLIETPSKTMDVKRHAGVQLATDMCHPHNAMIRGINAIYLQAPYVKNPTDIADLLIFCQNWCQMVEHHHKVEEEFLFPSLEKVLEKPGFFDGEIEQHNGFHAGFDEMREYVKEMTPENFNAATLIGIIDKFGTSFQQHLSDEVQTLLSLEKEPKADSVKLLKVWKDMEAMAVKQGYFLPFVLGLCDRTYEGGIHHFPPIPNFVCYIAHYWYGRRNCGAWRFCPSDIWKNPRPLMFLPENQRVSA</sequence>
<gene>
    <name evidence="2" type="ORF">BOTBODRAFT_155649</name>
</gene>
<dbReference type="PANTHER" id="PTHR38048:SF2">
    <property type="entry name" value="HEMERYTHRIN-LIKE DOMAIN-CONTAINING PROTEIN"/>
    <property type="match status" value="1"/>
</dbReference>
<dbReference type="Pfam" id="PF01814">
    <property type="entry name" value="Hemerythrin"/>
    <property type="match status" value="1"/>
</dbReference>
<accession>A0A067N090</accession>
<dbReference type="EMBL" id="KL198023">
    <property type="protein sequence ID" value="KDQ17587.1"/>
    <property type="molecule type" value="Genomic_DNA"/>
</dbReference>
<evidence type="ECO:0000259" key="1">
    <source>
        <dbReference type="Pfam" id="PF01814"/>
    </source>
</evidence>
<name>A0A067N090_BOTB1</name>
<keyword evidence="3" id="KW-1185">Reference proteome</keyword>
<dbReference type="CDD" id="cd12108">
    <property type="entry name" value="Hr-like"/>
    <property type="match status" value="1"/>
</dbReference>
<dbReference type="STRING" id="930990.A0A067N090"/>
<dbReference type="PANTHER" id="PTHR38048">
    <property type="entry name" value="EXPRESSED PROTEIN"/>
    <property type="match status" value="1"/>
</dbReference>
<evidence type="ECO:0000313" key="3">
    <source>
        <dbReference type="Proteomes" id="UP000027195"/>
    </source>
</evidence>
<dbReference type="HOGENOM" id="CLU_066708_0_1_1"/>
<reference evidence="3" key="1">
    <citation type="journal article" date="2014" name="Proc. Natl. Acad. Sci. U.S.A.">
        <title>Extensive sampling of basidiomycete genomes demonstrates inadequacy of the white-rot/brown-rot paradigm for wood decay fungi.</title>
        <authorList>
            <person name="Riley R."/>
            <person name="Salamov A.A."/>
            <person name="Brown D.W."/>
            <person name="Nagy L.G."/>
            <person name="Floudas D."/>
            <person name="Held B.W."/>
            <person name="Levasseur A."/>
            <person name="Lombard V."/>
            <person name="Morin E."/>
            <person name="Otillar R."/>
            <person name="Lindquist E.A."/>
            <person name="Sun H."/>
            <person name="LaButti K.M."/>
            <person name="Schmutz J."/>
            <person name="Jabbour D."/>
            <person name="Luo H."/>
            <person name="Baker S.E."/>
            <person name="Pisabarro A.G."/>
            <person name="Walton J.D."/>
            <person name="Blanchette R.A."/>
            <person name="Henrissat B."/>
            <person name="Martin F."/>
            <person name="Cullen D."/>
            <person name="Hibbett D.S."/>
            <person name="Grigoriev I.V."/>
        </authorList>
    </citation>
    <scope>NUCLEOTIDE SEQUENCE [LARGE SCALE GENOMIC DNA]</scope>
    <source>
        <strain evidence="3">FD-172 SS1</strain>
    </source>
</reference>
<organism evidence="2 3">
    <name type="scientific">Botryobasidium botryosum (strain FD-172 SS1)</name>
    <dbReference type="NCBI Taxonomy" id="930990"/>
    <lineage>
        <taxon>Eukaryota</taxon>
        <taxon>Fungi</taxon>
        <taxon>Dikarya</taxon>
        <taxon>Basidiomycota</taxon>
        <taxon>Agaricomycotina</taxon>
        <taxon>Agaricomycetes</taxon>
        <taxon>Cantharellales</taxon>
        <taxon>Botryobasidiaceae</taxon>
        <taxon>Botryobasidium</taxon>
    </lineage>
</organism>
<dbReference type="InParanoid" id="A0A067N090"/>
<dbReference type="Gene3D" id="1.20.120.520">
    <property type="entry name" value="nmb1532 protein domain like"/>
    <property type="match status" value="1"/>
</dbReference>
<evidence type="ECO:0000313" key="2">
    <source>
        <dbReference type="EMBL" id="KDQ17587.1"/>
    </source>
</evidence>
<dbReference type="OrthoDB" id="58416at2759"/>
<dbReference type="Proteomes" id="UP000027195">
    <property type="component" value="Unassembled WGS sequence"/>
</dbReference>
<protein>
    <recommendedName>
        <fullName evidence="1">Hemerythrin-like domain-containing protein</fullName>
    </recommendedName>
</protein>